<reference evidence="4" key="1">
    <citation type="submission" date="2016-08" db="EMBL/GenBank/DDBJ databases">
        <authorList>
            <person name="Varghese N."/>
            <person name="Submissions Spin"/>
        </authorList>
    </citation>
    <scope>NUCLEOTIDE SEQUENCE [LARGE SCALE GENOMIC DNA]</scope>
    <source>
        <strain evidence="4">R-53094</strain>
    </source>
</reference>
<accession>A0A1C3ZDD0</accession>
<feature type="region of interest" description="Disordered" evidence="2">
    <location>
        <begin position="74"/>
        <end position="150"/>
    </location>
</feature>
<dbReference type="RefSeq" id="WP_092461459.1">
    <property type="nucleotide sequence ID" value="NZ_BJEE01000002.1"/>
</dbReference>
<evidence type="ECO:0000256" key="1">
    <source>
        <dbReference type="ARBA" id="ARBA00022729"/>
    </source>
</evidence>
<keyword evidence="4" id="KW-1185">Reference proteome</keyword>
<keyword evidence="1" id="KW-0732">Signal</keyword>
<organism evidence="3 4">
    <name type="scientific">Weissella bombi</name>
    <dbReference type="NCBI Taxonomy" id="1505725"/>
    <lineage>
        <taxon>Bacteria</taxon>
        <taxon>Bacillati</taxon>
        <taxon>Bacillota</taxon>
        <taxon>Bacilli</taxon>
        <taxon>Lactobacillales</taxon>
        <taxon>Lactobacillaceae</taxon>
        <taxon>Weissella</taxon>
    </lineage>
</organism>
<dbReference type="Proteomes" id="UP000199268">
    <property type="component" value="Unassembled WGS sequence"/>
</dbReference>
<dbReference type="InterPro" id="IPR022263">
    <property type="entry name" value="KxYKxGKxW"/>
</dbReference>
<dbReference type="NCBIfam" id="TIGR03715">
    <property type="entry name" value="KxYKxGKxW"/>
    <property type="match status" value="1"/>
</dbReference>
<protein>
    <submittedName>
        <fullName evidence="3">KxYKxGKxW signal peptide containing protein</fullName>
    </submittedName>
</protein>
<dbReference type="EMBL" id="FMAO01000001">
    <property type="protein sequence ID" value="SCB80306.1"/>
    <property type="molecule type" value="Genomic_DNA"/>
</dbReference>
<feature type="compositionally biased region" description="Polar residues" evidence="2">
    <location>
        <begin position="85"/>
        <end position="150"/>
    </location>
</feature>
<name>A0A1C3ZDD0_9LACO</name>
<evidence type="ECO:0000313" key="4">
    <source>
        <dbReference type="Proteomes" id="UP000199268"/>
    </source>
</evidence>
<evidence type="ECO:0000256" key="2">
    <source>
        <dbReference type="SAM" id="MobiDB-lite"/>
    </source>
</evidence>
<proteinExistence type="predicted"/>
<evidence type="ECO:0000313" key="3">
    <source>
        <dbReference type="EMBL" id="SCB80306.1"/>
    </source>
</evidence>
<dbReference type="STRING" id="1505725.GA0061074_101436"/>
<dbReference type="Pfam" id="PF19258">
    <property type="entry name" value="KxYKxGKxW_sig"/>
    <property type="match status" value="1"/>
</dbReference>
<sequence length="251" mass="27221">MDMNKKRYLHYKMYKDGKKWVFAGLTFFTFGAGVLGVSDSVHADSTNSSNNSIADTTETMKSADMSSNVVVLPQKTADTTEPAKTVTNNTEVNTSGETQTQSTATVKVDNNTQNTSAVDATNNQTQSDKATNNSGNQSISDDTQISNASNANGINKAQSESNVASYNSATHSNANVINGSTSESNVKNNKQIAPAPVTQRTNANVNTASPVKQPMSRTLKKTKDNRMRMGKNNIHRYHIRKVCNLTRNVQM</sequence>
<gene>
    <name evidence="3" type="ORF">GA0061074_101436</name>
</gene>
<dbReference type="AlphaFoldDB" id="A0A1C3ZDD0"/>